<dbReference type="Proteomes" id="UP000478052">
    <property type="component" value="Unassembled WGS sequence"/>
</dbReference>
<feature type="domain" description="Reverse transcriptase" evidence="1">
    <location>
        <begin position="1"/>
        <end position="96"/>
    </location>
</feature>
<dbReference type="PANTHER" id="PTHR47027">
    <property type="entry name" value="REVERSE TRANSCRIPTASE DOMAIN-CONTAINING PROTEIN"/>
    <property type="match status" value="1"/>
</dbReference>
<name>A0A6G0YJB5_APHCR</name>
<proteinExistence type="predicted"/>
<evidence type="ECO:0000313" key="3">
    <source>
        <dbReference type="Proteomes" id="UP000478052"/>
    </source>
</evidence>
<dbReference type="EMBL" id="VUJU01003762">
    <property type="protein sequence ID" value="KAF0756766.1"/>
    <property type="molecule type" value="Genomic_DNA"/>
</dbReference>
<keyword evidence="3" id="KW-1185">Reference proteome</keyword>
<dbReference type="InterPro" id="IPR043502">
    <property type="entry name" value="DNA/RNA_pol_sf"/>
</dbReference>
<dbReference type="OrthoDB" id="6627741at2759"/>
<evidence type="ECO:0000259" key="1">
    <source>
        <dbReference type="PROSITE" id="PS50878"/>
    </source>
</evidence>
<accession>A0A6G0YJB5</accession>
<evidence type="ECO:0000313" key="2">
    <source>
        <dbReference type="EMBL" id="KAF0756766.1"/>
    </source>
</evidence>
<dbReference type="PANTHER" id="PTHR47027:SF20">
    <property type="entry name" value="REVERSE TRANSCRIPTASE-LIKE PROTEIN WITH RNA-DIRECTED DNA POLYMERASE DOMAIN"/>
    <property type="match status" value="1"/>
</dbReference>
<dbReference type="SUPFAM" id="SSF56672">
    <property type="entry name" value="DNA/RNA polymerases"/>
    <property type="match status" value="1"/>
</dbReference>
<comment type="caution">
    <text evidence="2">The sequence shown here is derived from an EMBL/GenBank/DDBJ whole genome shotgun (WGS) entry which is preliminary data.</text>
</comment>
<gene>
    <name evidence="2" type="ORF">FWK35_00019299</name>
</gene>
<dbReference type="Pfam" id="PF00078">
    <property type="entry name" value="RVT_1"/>
    <property type="match status" value="1"/>
</dbReference>
<dbReference type="GO" id="GO:0071897">
    <property type="term" value="P:DNA biosynthetic process"/>
    <property type="evidence" value="ECO:0007669"/>
    <property type="project" value="UniProtKB-ARBA"/>
</dbReference>
<reference evidence="2 3" key="1">
    <citation type="submission" date="2019-08" db="EMBL/GenBank/DDBJ databases">
        <title>Whole genome of Aphis craccivora.</title>
        <authorList>
            <person name="Voronova N.V."/>
            <person name="Shulinski R.S."/>
            <person name="Bandarenka Y.V."/>
            <person name="Zhorov D.G."/>
            <person name="Warner D."/>
        </authorList>
    </citation>
    <scope>NUCLEOTIDE SEQUENCE [LARGE SCALE GENOMIC DNA]</scope>
    <source>
        <strain evidence="2">180601</strain>
        <tissue evidence="2">Whole Body</tissue>
    </source>
</reference>
<dbReference type="InterPro" id="IPR000477">
    <property type="entry name" value="RT_dom"/>
</dbReference>
<protein>
    <submittedName>
        <fullName evidence="2">Retrovirus-related Pol polyprotein LINE-1</fullName>
    </submittedName>
</protein>
<sequence>MEKYYEYDKDLNIIFIDFKQAYDSINRNQLWITLEDFSFPSKLVRLIRNCNSYTFCMVRHLGETSTQFEVRNGLRQGDALSPTLFNLALERVIREM</sequence>
<organism evidence="2 3">
    <name type="scientific">Aphis craccivora</name>
    <name type="common">Cowpea aphid</name>
    <dbReference type="NCBI Taxonomy" id="307492"/>
    <lineage>
        <taxon>Eukaryota</taxon>
        <taxon>Metazoa</taxon>
        <taxon>Ecdysozoa</taxon>
        <taxon>Arthropoda</taxon>
        <taxon>Hexapoda</taxon>
        <taxon>Insecta</taxon>
        <taxon>Pterygota</taxon>
        <taxon>Neoptera</taxon>
        <taxon>Paraneoptera</taxon>
        <taxon>Hemiptera</taxon>
        <taxon>Sternorrhyncha</taxon>
        <taxon>Aphidomorpha</taxon>
        <taxon>Aphidoidea</taxon>
        <taxon>Aphididae</taxon>
        <taxon>Aphidini</taxon>
        <taxon>Aphis</taxon>
        <taxon>Aphis</taxon>
    </lineage>
</organism>
<dbReference type="AlphaFoldDB" id="A0A6G0YJB5"/>
<dbReference type="PROSITE" id="PS50878">
    <property type="entry name" value="RT_POL"/>
    <property type="match status" value="1"/>
</dbReference>